<name>A0A0V0SW02_9BILA</name>
<gene>
    <name evidence="2" type="ORF">T05_8772</name>
</gene>
<feature type="compositionally biased region" description="Low complexity" evidence="1">
    <location>
        <begin position="10"/>
        <end position="19"/>
    </location>
</feature>
<dbReference type="Proteomes" id="UP000055048">
    <property type="component" value="Unassembled WGS sequence"/>
</dbReference>
<organism evidence="2 3">
    <name type="scientific">Trichinella murrelli</name>
    <dbReference type="NCBI Taxonomy" id="144512"/>
    <lineage>
        <taxon>Eukaryota</taxon>
        <taxon>Metazoa</taxon>
        <taxon>Ecdysozoa</taxon>
        <taxon>Nematoda</taxon>
        <taxon>Enoplea</taxon>
        <taxon>Dorylaimia</taxon>
        <taxon>Trichinellida</taxon>
        <taxon>Trichinellidae</taxon>
        <taxon>Trichinella</taxon>
    </lineage>
</organism>
<dbReference type="EMBL" id="JYDJ01002360">
    <property type="protein sequence ID" value="KRX30567.1"/>
    <property type="molecule type" value="Genomic_DNA"/>
</dbReference>
<evidence type="ECO:0000313" key="2">
    <source>
        <dbReference type="EMBL" id="KRX30567.1"/>
    </source>
</evidence>
<evidence type="ECO:0000313" key="3">
    <source>
        <dbReference type="Proteomes" id="UP000055048"/>
    </source>
</evidence>
<dbReference type="AlphaFoldDB" id="A0A0V0SW02"/>
<feature type="region of interest" description="Disordered" evidence="1">
    <location>
        <begin position="1"/>
        <end position="23"/>
    </location>
</feature>
<evidence type="ECO:0000256" key="1">
    <source>
        <dbReference type="SAM" id="MobiDB-lite"/>
    </source>
</evidence>
<proteinExistence type="predicted"/>
<comment type="caution">
    <text evidence="2">The sequence shown here is derived from an EMBL/GenBank/DDBJ whole genome shotgun (WGS) entry which is preliminary data.</text>
</comment>
<protein>
    <submittedName>
        <fullName evidence="2">Uncharacterized protein</fullName>
    </submittedName>
</protein>
<sequence length="78" mass="8647">METNEQRLSTTQTPTTITQHSKEIADQNRSFFYASSSPSYRTDCQVLMRSVSNSLPPDGPWSITMIGPAPPRSVTSLI</sequence>
<reference evidence="2 3" key="1">
    <citation type="submission" date="2015-01" db="EMBL/GenBank/DDBJ databases">
        <title>Evolution of Trichinella species and genotypes.</title>
        <authorList>
            <person name="Korhonen P.K."/>
            <person name="Edoardo P."/>
            <person name="Giuseppe L.R."/>
            <person name="Gasser R.B."/>
        </authorList>
    </citation>
    <scope>NUCLEOTIDE SEQUENCE [LARGE SCALE GENOMIC DNA]</scope>
    <source>
        <strain evidence="2">ISS417</strain>
    </source>
</reference>
<keyword evidence="3" id="KW-1185">Reference proteome</keyword>
<accession>A0A0V0SW02</accession>